<accession>A0A059C4W6</accession>
<evidence type="ECO:0000313" key="1">
    <source>
        <dbReference type="EMBL" id="KCW73493.1"/>
    </source>
</evidence>
<dbReference type="EMBL" id="KK198757">
    <property type="protein sequence ID" value="KCW73493.1"/>
    <property type="molecule type" value="Genomic_DNA"/>
</dbReference>
<proteinExistence type="predicted"/>
<reference evidence="1" key="1">
    <citation type="submission" date="2013-07" db="EMBL/GenBank/DDBJ databases">
        <title>The genome of Eucalyptus grandis.</title>
        <authorList>
            <person name="Schmutz J."/>
            <person name="Hayes R."/>
            <person name="Myburg A."/>
            <person name="Tuskan G."/>
            <person name="Grattapaglia D."/>
            <person name="Rokhsar D.S."/>
        </authorList>
    </citation>
    <scope>NUCLEOTIDE SEQUENCE</scope>
    <source>
        <tissue evidence="1">Leaf extractions</tissue>
    </source>
</reference>
<protein>
    <submittedName>
        <fullName evidence="1">Uncharacterized protein</fullName>
    </submittedName>
</protein>
<name>A0A059C4W6_EUCGR</name>
<dbReference type="AlphaFoldDB" id="A0A059C4W6"/>
<gene>
    <name evidence="1" type="ORF">EUGRSUZ_E01995</name>
</gene>
<dbReference type="Gramene" id="KCW73493">
    <property type="protein sequence ID" value="KCW73493"/>
    <property type="gene ID" value="EUGRSUZ_E01995"/>
</dbReference>
<dbReference type="InParanoid" id="A0A059C4W6"/>
<sequence length="72" mass="7420">MMSLSGPAGCLLKAWTKGAPSFEAGAARLKQKTELGNTRAASISLASVADQSWEQSLADGHGLPRWSSASAC</sequence>
<organism evidence="1">
    <name type="scientific">Eucalyptus grandis</name>
    <name type="common">Flooded gum</name>
    <dbReference type="NCBI Taxonomy" id="71139"/>
    <lineage>
        <taxon>Eukaryota</taxon>
        <taxon>Viridiplantae</taxon>
        <taxon>Streptophyta</taxon>
        <taxon>Embryophyta</taxon>
        <taxon>Tracheophyta</taxon>
        <taxon>Spermatophyta</taxon>
        <taxon>Magnoliopsida</taxon>
        <taxon>eudicotyledons</taxon>
        <taxon>Gunneridae</taxon>
        <taxon>Pentapetalae</taxon>
        <taxon>rosids</taxon>
        <taxon>malvids</taxon>
        <taxon>Myrtales</taxon>
        <taxon>Myrtaceae</taxon>
        <taxon>Myrtoideae</taxon>
        <taxon>Eucalypteae</taxon>
        <taxon>Eucalyptus</taxon>
    </lineage>
</organism>